<accession>A0A8S3ZUE1</accession>
<dbReference type="InterPro" id="IPR040370">
    <property type="entry name" value="CCDC74A/CCDC74B/CCDC92"/>
</dbReference>
<dbReference type="PANTHER" id="PTHR14882:SF1">
    <property type="entry name" value="CCDC92 DOMAIN-CONTAINING PROTEIN"/>
    <property type="match status" value="1"/>
</dbReference>
<keyword evidence="1" id="KW-0175">Coiled coil</keyword>
<keyword evidence="5" id="KW-1185">Reference proteome</keyword>
<evidence type="ECO:0000256" key="2">
    <source>
        <dbReference type="SAM" id="MobiDB-lite"/>
    </source>
</evidence>
<dbReference type="Pfam" id="PF14916">
    <property type="entry name" value="CCDC92"/>
    <property type="match status" value="1"/>
</dbReference>
<proteinExistence type="predicted"/>
<dbReference type="InterPro" id="IPR039496">
    <property type="entry name" value="CCDC92/74_N"/>
</dbReference>
<protein>
    <recommendedName>
        <fullName evidence="3">CCDC92/74 N-terminal domain-containing protein</fullName>
    </recommendedName>
</protein>
<evidence type="ECO:0000313" key="4">
    <source>
        <dbReference type="EMBL" id="CAG5133177.1"/>
    </source>
</evidence>
<feature type="region of interest" description="Disordered" evidence="2">
    <location>
        <begin position="144"/>
        <end position="172"/>
    </location>
</feature>
<gene>
    <name evidence="4" type="ORF">CUNI_LOCUS18735</name>
</gene>
<evidence type="ECO:0000259" key="3">
    <source>
        <dbReference type="Pfam" id="PF14916"/>
    </source>
</evidence>
<reference evidence="4" key="1">
    <citation type="submission" date="2021-04" db="EMBL/GenBank/DDBJ databases">
        <authorList>
            <consortium name="Molecular Ecology Group"/>
        </authorList>
    </citation>
    <scope>NUCLEOTIDE SEQUENCE</scope>
</reference>
<feature type="compositionally biased region" description="Low complexity" evidence="2">
    <location>
        <begin position="249"/>
        <end position="263"/>
    </location>
</feature>
<comment type="caution">
    <text evidence="4">The sequence shown here is derived from an EMBL/GenBank/DDBJ whole genome shotgun (WGS) entry which is preliminary data.</text>
</comment>
<dbReference type="PANTHER" id="PTHR14882">
    <property type="entry name" value="COILED-COIL DOMAIN-CONTAINING 74A"/>
    <property type="match status" value="1"/>
</dbReference>
<feature type="region of interest" description="Disordered" evidence="2">
    <location>
        <begin position="249"/>
        <end position="269"/>
    </location>
</feature>
<feature type="region of interest" description="Disordered" evidence="2">
    <location>
        <begin position="290"/>
        <end position="333"/>
    </location>
</feature>
<feature type="domain" description="CCDC92/74 N-terminal" evidence="3">
    <location>
        <begin position="11"/>
        <end position="57"/>
    </location>
</feature>
<evidence type="ECO:0000256" key="1">
    <source>
        <dbReference type="ARBA" id="ARBA00023054"/>
    </source>
</evidence>
<dbReference type="Proteomes" id="UP000678393">
    <property type="component" value="Unassembled WGS sequence"/>
</dbReference>
<dbReference type="OrthoDB" id="2155209at2759"/>
<feature type="compositionally biased region" description="Low complexity" evidence="2">
    <location>
        <begin position="292"/>
        <end position="304"/>
    </location>
</feature>
<feature type="compositionally biased region" description="Polar residues" evidence="2">
    <location>
        <begin position="315"/>
        <end position="327"/>
    </location>
</feature>
<organism evidence="4 5">
    <name type="scientific">Candidula unifasciata</name>
    <dbReference type="NCBI Taxonomy" id="100452"/>
    <lineage>
        <taxon>Eukaryota</taxon>
        <taxon>Metazoa</taxon>
        <taxon>Spiralia</taxon>
        <taxon>Lophotrochozoa</taxon>
        <taxon>Mollusca</taxon>
        <taxon>Gastropoda</taxon>
        <taxon>Heterobranchia</taxon>
        <taxon>Euthyneura</taxon>
        <taxon>Panpulmonata</taxon>
        <taxon>Eupulmonata</taxon>
        <taxon>Stylommatophora</taxon>
        <taxon>Helicina</taxon>
        <taxon>Helicoidea</taxon>
        <taxon>Geomitridae</taxon>
        <taxon>Candidula</taxon>
    </lineage>
</organism>
<dbReference type="AlphaFoldDB" id="A0A8S3ZUE1"/>
<sequence length="359" mass="39958">MSTETATYKRNLESSILFMQREHAATIKGLHEEISSLQKRCTDLTFQLTMQGLTIDEPGTTNDKMLQLQQELDASTMKISSLEKELIEKDRCLKHLETEARSQRRRWFDESRGQLQVINSLRAELKEKADNIAYLTTELHRLKQKDKTSQTNTEGISEPGRVHTQSEVPKHARSMYPNSTQLSKKTPFHHHFIPVPPADKVLSSSTAASRIRRSSQMKSVVENRFSVKPVIAVHPASATVLRSRQHNPNLLSGSCSSGSDSPDITPFLPQPKEDVFPLIKVKQSLVLPPIPANSSSSDSSADNPHPVLVHPVRSPASQPRQNKTSPSKPEASIVTLAVGNAAVSDAWSFAQESRNSEYN</sequence>
<dbReference type="EMBL" id="CAJHNH020005990">
    <property type="protein sequence ID" value="CAG5133177.1"/>
    <property type="molecule type" value="Genomic_DNA"/>
</dbReference>
<name>A0A8S3ZUE1_9EUPU</name>
<evidence type="ECO:0000313" key="5">
    <source>
        <dbReference type="Proteomes" id="UP000678393"/>
    </source>
</evidence>